<keyword evidence="3" id="KW-1185">Reference proteome</keyword>
<dbReference type="EMBL" id="OX459967">
    <property type="protein sequence ID" value="CAI9171893.1"/>
    <property type="molecule type" value="Genomic_DNA"/>
</dbReference>
<organism evidence="2 3">
    <name type="scientific">Rangifer tarandus platyrhynchus</name>
    <name type="common">Svalbard reindeer</name>
    <dbReference type="NCBI Taxonomy" id="3082113"/>
    <lineage>
        <taxon>Eukaryota</taxon>
        <taxon>Metazoa</taxon>
        <taxon>Chordata</taxon>
        <taxon>Craniata</taxon>
        <taxon>Vertebrata</taxon>
        <taxon>Euteleostomi</taxon>
        <taxon>Mammalia</taxon>
        <taxon>Eutheria</taxon>
        <taxon>Laurasiatheria</taxon>
        <taxon>Artiodactyla</taxon>
        <taxon>Ruminantia</taxon>
        <taxon>Pecora</taxon>
        <taxon>Cervidae</taxon>
        <taxon>Odocoileinae</taxon>
        <taxon>Rangifer</taxon>
    </lineage>
</organism>
<gene>
    <name evidence="2" type="ORF">MRATA1EN1_LOCUS20855</name>
</gene>
<reference evidence="2" key="1">
    <citation type="submission" date="2023-04" db="EMBL/GenBank/DDBJ databases">
        <authorList>
            <consortium name="ELIXIR-Norway"/>
        </authorList>
    </citation>
    <scope>NUCLEOTIDE SEQUENCE [LARGE SCALE GENOMIC DNA]</scope>
</reference>
<evidence type="ECO:0000256" key="1">
    <source>
        <dbReference type="SAM" id="MobiDB-lite"/>
    </source>
</evidence>
<evidence type="ECO:0000313" key="2">
    <source>
        <dbReference type="EMBL" id="CAI9171893.1"/>
    </source>
</evidence>
<sequence>MLGRSGGLGCAVSPCAALWPGLASIAGVSRGCPVTAGSAAPCAQTASAAGGPGGPALPPCGRGPATLSAPGSPNIPEMNWAGPSAQGHS</sequence>
<accession>A0ABN8ZDB9</accession>
<evidence type="ECO:0000313" key="3">
    <source>
        <dbReference type="Proteomes" id="UP001176941"/>
    </source>
</evidence>
<protein>
    <submittedName>
        <fullName evidence="2">Uncharacterized protein</fullName>
    </submittedName>
</protein>
<dbReference type="Proteomes" id="UP001176941">
    <property type="component" value="Chromosome 31"/>
</dbReference>
<feature type="region of interest" description="Disordered" evidence="1">
    <location>
        <begin position="43"/>
        <end position="89"/>
    </location>
</feature>
<proteinExistence type="predicted"/>
<name>A0ABN8ZDB9_RANTA</name>